<gene>
    <name evidence="2" type="ORF">CXB51_014347</name>
</gene>
<accession>A0A8J5YKH6</accession>
<proteinExistence type="predicted"/>
<evidence type="ECO:0000259" key="1">
    <source>
        <dbReference type="Pfam" id="PF13966"/>
    </source>
</evidence>
<dbReference type="EMBL" id="JAHUZN010000006">
    <property type="protein sequence ID" value="KAG8491201.1"/>
    <property type="molecule type" value="Genomic_DNA"/>
</dbReference>
<dbReference type="Proteomes" id="UP000701853">
    <property type="component" value="Chromosome 6"/>
</dbReference>
<dbReference type="Pfam" id="PF13966">
    <property type="entry name" value="zf-RVT"/>
    <property type="match status" value="1"/>
</dbReference>
<evidence type="ECO:0000313" key="2">
    <source>
        <dbReference type="EMBL" id="KAG8491201.1"/>
    </source>
</evidence>
<dbReference type="InterPro" id="IPR026960">
    <property type="entry name" value="RVT-Znf"/>
</dbReference>
<reference evidence="2 3" key="1">
    <citation type="journal article" date="2021" name="bioRxiv">
        <title>The Gossypium anomalum genome as a resource for cotton improvement and evolutionary analysis of hybrid incompatibility.</title>
        <authorList>
            <person name="Grover C.E."/>
            <person name="Yuan D."/>
            <person name="Arick M.A."/>
            <person name="Miller E.R."/>
            <person name="Hu G."/>
            <person name="Peterson D.G."/>
            <person name="Wendel J.F."/>
            <person name="Udall J.A."/>
        </authorList>
    </citation>
    <scope>NUCLEOTIDE SEQUENCE [LARGE SCALE GENOMIC DNA]</scope>
    <source>
        <strain evidence="2">JFW-Udall</strain>
        <tissue evidence="2">Leaf</tissue>
    </source>
</reference>
<protein>
    <recommendedName>
        <fullName evidence="1">Reverse transcriptase zinc-binding domain-containing protein</fullName>
    </recommendedName>
</protein>
<dbReference type="PANTHER" id="PTHR33116">
    <property type="entry name" value="REVERSE TRANSCRIPTASE ZINC-BINDING DOMAIN-CONTAINING PROTEIN-RELATED-RELATED"/>
    <property type="match status" value="1"/>
</dbReference>
<sequence length="617" mass="71465">MSKAYDRVEWTFVKEMMRKMGFDPNWIDSIMKCVSTISYSVILNGQARDIFQPTRGLRQVFFNSNIREEEKRVVNRILGVRSSNDPERYLGLPNMVDKRKKEAFQNLKDIFKQRIENCSIRHLSQGGKEVFIKAILQTIPTYMMACFLLPKTLCEDLESIIIKFRWQKSYGKRSIHWCAWKTLCIAKDKGRLSFRSLDQFNVALLAKQDFIHAQLGNLPSLIWRCVWAAKRLLQDGLCWRVGKGDRISVWNDHWIPGVEDIVRSDDNINNTGIELVSNLIAATTRQWKTDLIENTFSENTAQKILQIPLAEEEHDDFQVWRGEHSGEFTIRSAYKLLQEVTTDPNAYLIQTKTKNFYRKLWSLHLPSKIAITIWRLSWNFIPTLKNLRLRRVASDSSSPRCRSAEEDSNHVFRRCPITTETWQNLSLSWVTNNAITDLWDWLTWVFTIGNSQQCRLFCCAAWMIWSSKNQLVHEGKTTTGRELSKGVHSYIAEIDGSKERSSTLGDDRRQRKFTRGTTATIYFDAAFDNKYSRSASGLVVQEEMDEFLASKSVLHSAISTPFMAEANAGLQAIKSENCQAHELATEALRKGEETYLEDAAFTCLQRGREERWLRNPD</sequence>
<feature type="domain" description="Reverse transcriptase zinc-binding" evidence="1">
    <location>
        <begin position="328"/>
        <end position="422"/>
    </location>
</feature>
<organism evidence="2 3">
    <name type="scientific">Gossypium anomalum</name>
    <dbReference type="NCBI Taxonomy" id="47600"/>
    <lineage>
        <taxon>Eukaryota</taxon>
        <taxon>Viridiplantae</taxon>
        <taxon>Streptophyta</taxon>
        <taxon>Embryophyta</taxon>
        <taxon>Tracheophyta</taxon>
        <taxon>Spermatophyta</taxon>
        <taxon>Magnoliopsida</taxon>
        <taxon>eudicotyledons</taxon>
        <taxon>Gunneridae</taxon>
        <taxon>Pentapetalae</taxon>
        <taxon>rosids</taxon>
        <taxon>malvids</taxon>
        <taxon>Malvales</taxon>
        <taxon>Malvaceae</taxon>
        <taxon>Malvoideae</taxon>
        <taxon>Gossypium</taxon>
    </lineage>
</organism>
<dbReference type="AlphaFoldDB" id="A0A8J5YKH6"/>
<dbReference type="OrthoDB" id="1002563at2759"/>
<comment type="caution">
    <text evidence="2">The sequence shown here is derived from an EMBL/GenBank/DDBJ whole genome shotgun (WGS) entry which is preliminary data.</text>
</comment>
<dbReference type="PANTHER" id="PTHR33116:SF86">
    <property type="entry name" value="REVERSE TRANSCRIPTASE DOMAIN-CONTAINING PROTEIN"/>
    <property type="match status" value="1"/>
</dbReference>
<name>A0A8J5YKH6_9ROSI</name>
<evidence type="ECO:0000313" key="3">
    <source>
        <dbReference type="Proteomes" id="UP000701853"/>
    </source>
</evidence>
<keyword evidence="3" id="KW-1185">Reference proteome</keyword>